<evidence type="ECO:0000313" key="2">
    <source>
        <dbReference type="EMBL" id="KAK9148626.1"/>
    </source>
</evidence>
<name>A0AAP0K9S2_9MAGN</name>
<feature type="region of interest" description="Disordered" evidence="1">
    <location>
        <begin position="237"/>
        <end position="259"/>
    </location>
</feature>
<proteinExistence type="predicted"/>
<dbReference type="EMBL" id="JBBNAG010000003">
    <property type="protein sequence ID" value="KAK9148626.1"/>
    <property type="molecule type" value="Genomic_DNA"/>
</dbReference>
<accession>A0AAP0K9S2</accession>
<keyword evidence="3" id="KW-1185">Reference proteome</keyword>
<protein>
    <submittedName>
        <fullName evidence="2">Uncharacterized protein</fullName>
    </submittedName>
</protein>
<reference evidence="2 3" key="1">
    <citation type="submission" date="2024-01" db="EMBL/GenBank/DDBJ databases">
        <title>Genome assemblies of Stephania.</title>
        <authorList>
            <person name="Yang L."/>
        </authorList>
    </citation>
    <scope>NUCLEOTIDE SEQUENCE [LARGE SCALE GENOMIC DNA]</scope>
    <source>
        <strain evidence="2">JXDWG</strain>
        <tissue evidence="2">Leaf</tissue>
    </source>
</reference>
<evidence type="ECO:0000256" key="1">
    <source>
        <dbReference type="SAM" id="MobiDB-lite"/>
    </source>
</evidence>
<dbReference type="Proteomes" id="UP001419268">
    <property type="component" value="Unassembled WGS sequence"/>
</dbReference>
<gene>
    <name evidence="2" type="ORF">Scep_007383</name>
</gene>
<dbReference type="AlphaFoldDB" id="A0AAP0K9S2"/>
<evidence type="ECO:0000313" key="3">
    <source>
        <dbReference type="Proteomes" id="UP001419268"/>
    </source>
</evidence>
<organism evidence="2 3">
    <name type="scientific">Stephania cephalantha</name>
    <dbReference type="NCBI Taxonomy" id="152367"/>
    <lineage>
        <taxon>Eukaryota</taxon>
        <taxon>Viridiplantae</taxon>
        <taxon>Streptophyta</taxon>
        <taxon>Embryophyta</taxon>
        <taxon>Tracheophyta</taxon>
        <taxon>Spermatophyta</taxon>
        <taxon>Magnoliopsida</taxon>
        <taxon>Ranunculales</taxon>
        <taxon>Menispermaceae</taxon>
        <taxon>Menispermoideae</taxon>
        <taxon>Cissampelideae</taxon>
        <taxon>Stephania</taxon>
    </lineage>
</organism>
<feature type="region of interest" description="Disordered" evidence="1">
    <location>
        <begin position="60"/>
        <end position="88"/>
    </location>
</feature>
<comment type="caution">
    <text evidence="2">The sequence shown here is derived from an EMBL/GenBank/DDBJ whole genome shotgun (WGS) entry which is preliminary data.</text>
</comment>
<sequence length="308" mass="32649">MHASCMDPEPYSYFVVTLISSLAASSLFSHSSLPYPLSTALAAHSPSPLSSAHSPVVASAHSPVATSAHSPSPIAASAHSPSPLSSAHSPSLLTRRLLSLLLTRRLAPPQCDASFTGPPSPPPLSPTRHCCVHRLLPPVPPPPPPLSPTRRRGLGATNNRRRHLRAPPIVVAIVGIASESGRGVLAPRTNKPKAGSISPKAVEPVRFRLRVSPLLLAQTGALRFLRRRFLLLASSSGVDGKQGRENEEEEQQSRWSSLAKKMSKTGGGRLIQLVRIVVCDLVNVRGKVVISSFTYNGLANPTKNGGIV</sequence>